<comment type="caution">
    <text evidence="1">The sequence shown here is derived from an EMBL/GenBank/DDBJ whole genome shotgun (WGS) entry which is preliminary data.</text>
</comment>
<dbReference type="NCBIfam" id="TIGR03067">
    <property type="entry name" value="Planc_TIGR03067"/>
    <property type="match status" value="1"/>
</dbReference>
<dbReference type="EMBL" id="NIDE01000002">
    <property type="protein sequence ID" value="OWK45475.1"/>
    <property type="molecule type" value="Genomic_DNA"/>
</dbReference>
<evidence type="ECO:0000313" key="1">
    <source>
        <dbReference type="EMBL" id="OWK45475.1"/>
    </source>
</evidence>
<gene>
    <name evidence="1" type="ORF">FRUB_01806</name>
</gene>
<reference evidence="2" key="1">
    <citation type="submission" date="2017-06" db="EMBL/GenBank/DDBJ databases">
        <title>Genome analysis of Fimbriiglobus ruber SP5, the first member of the order Planctomycetales with confirmed chitinolytic capability.</title>
        <authorList>
            <person name="Ravin N.V."/>
            <person name="Rakitin A.L."/>
            <person name="Ivanova A.A."/>
            <person name="Beletsky A.V."/>
            <person name="Kulichevskaya I.S."/>
            <person name="Mardanov A.V."/>
            <person name="Dedysh S.N."/>
        </authorList>
    </citation>
    <scope>NUCLEOTIDE SEQUENCE [LARGE SCALE GENOMIC DNA]</scope>
    <source>
        <strain evidence="2">SP5</strain>
    </source>
</reference>
<sequence>MENSPRAEDGTETPAETIKDRVISIEEGKYTLRDGKEIYATVTFKVDPSREPKWINLTITIADSDFKGKTQPGIYKIDGETLTFCVADIGAERPTEFTAKAGSGRILTTYNRQKK</sequence>
<name>A0A225EA87_9BACT</name>
<accession>A0A225EA87</accession>
<evidence type="ECO:0000313" key="2">
    <source>
        <dbReference type="Proteomes" id="UP000214646"/>
    </source>
</evidence>
<proteinExistence type="predicted"/>
<dbReference type="AlphaFoldDB" id="A0A225EA87"/>
<protein>
    <submittedName>
        <fullName evidence="1">Uncharacterized protein</fullName>
    </submittedName>
</protein>
<organism evidence="1 2">
    <name type="scientific">Fimbriiglobus ruber</name>
    <dbReference type="NCBI Taxonomy" id="1908690"/>
    <lineage>
        <taxon>Bacteria</taxon>
        <taxon>Pseudomonadati</taxon>
        <taxon>Planctomycetota</taxon>
        <taxon>Planctomycetia</taxon>
        <taxon>Gemmatales</taxon>
        <taxon>Gemmataceae</taxon>
        <taxon>Fimbriiglobus</taxon>
    </lineage>
</organism>
<keyword evidence="2" id="KW-1185">Reference proteome</keyword>
<dbReference type="InterPro" id="IPR017504">
    <property type="entry name" value="CHP03067_Planctomycetes"/>
</dbReference>
<dbReference type="Proteomes" id="UP000214646">
    <property type="component" value="Unassembled WGS sequence"/>
</dbReference>